<feature type="compositionally biased region" description="Basic and acidic residues" evidence="1">
    <location>
        <begin position="84"/>
        <end position="103"/>
    </location>
</feature>
<dbReference type="Proteomes" id="UP001178508">
    <property type="component" value="Chromosome 1"/>
</dbReference>
<evidence type="ECO:0000313" key="3">
    <source>
        <dbReference type="Proteomes" id="UP001178508"/>
    </source>
</evidence>
<accession>A0AAV1ENB2</accession>
<evidence type="ECO:0000313" key="2">
    <source>
        <dbReference type="EMBL" id="CAJ1050033.1"/>
    </source>
</evidence>
<name>A0AAV1ENB2_XYRNO</name>
<dbReference type="EMBL" id="OY660864">
    <property type="protein sequence ID" value="CAJ1050033.1"/>
    <property type="molecule type" value="Genomic_DNA"/>
</dbReference>
<evidence type="ECO:0000256" key="1">
    <source>
        <dbReference type="SAM" id="MobiDB-lite"/>
    </source>
</evidence>
<feature type="region of interest" description="Disordered" evidence="1">
    <location>
        <begin position="20"/>
        <end position="123"/>
    </location>
</feature>
<sequence length="123" mass="13736">MNRTQTVSLEKLEPGFVEGSGVFSGFLRENRSQTRDPPRSQPDSTPQFLSLQLHLPLSSPPIGRNPVPRPGELPAADTTTWREACCRRSPDCEPRPSLYEKPELITAPGQRPDSERQRSNVSL</sequence>
<organism evidence="2 3">
    <name type="scientific">Xyrichtys novacula</name>
    <name type="common">Pearly razorfish</name>
    <name type="synonym">Hemipteronotus novacula</name>
    <dbReference type="NCBI Taxonomy" id="13765"/>
    <lineage>
        <taxon>Eukaryota</taxon>
        <taxon>Metazoa</taxon>
        <taxon>Chordata</taxon>
        <taxon>Craniata</taxon>
        <taxon>Vertebrata</taxon>
        <taxon>Euteleostomi</taxon>
        <taxon>Actinopterygii</taxon>
        <taxon>Neopterygii</taxon>
        <taxon>Teleostei</taxon>
        <taxon>Neoteleostei</taxon>
        <taxon>Acanthomorphata</taxon>
        <taxon>Eupercaria</taxon>
        <taxon>Labriformes</taxon>
        <taxon>Labridae</taxon>
        <taxon>Xyrichtys</taxon>
    </lineage>
</organism>
<dbReference type="AlphaFoldDB" id="A0AAV1ENB2"/>
<gene>
    <name evidence="2" type="ORF">XNOV1_A029407</name>
</gene>
<feature type="compositionally biased region" description="Low complexity" evidence="1">
    <location>
        <begin position="49"/>
        <end position="61"/>
    </location>
</feature>
<feature type="compositionally biased region" description="Basic and acidic residues" evidence="1">
    <location>
        <begin position="28"/>
        <end position="38"/>
    </location>
</feature>
<feature type="compositionally biased region" description="Basic and acidic residues" evidence="1">
    <location>
        <begin position="112"/>
        <end position="123"/>
    </location>
</feature>
<reference evidence="2" key="1">
    <citation type="submission" date="2023-08" db="EMBL/GenBank/DDBJ databases">
        <authorList>
            <person name="Alioto T."/>
            <person name="Alioto T."/>
            <person name="Gomez Garrido J."/>
        </authorList>
    </citation>
    <scope>NUCLEOTIDE SEQUENCE</scope>
</reference>
<proteinExistence type="predicted"/>
<protein>
    <submittedName>
        <fullName evidence="2">Uncharacterized protein</fullName>
    </submittedName>
</protein>
<keyword evidence="3" id="KW-1185">Reference proteome</keyword>